<dbReference type="InterPro" id="IPR051461">
    <property type="entry name" value="UPF0750_membrane"/>
</dbReference>
<dbReference type="Gene3D" id="3.30.70.120">
    <property type="match status" value="1"/>
</dbReference>
<dbReference type="CDD" id="cd16380">
    <property type="entry name" value="YitT_C"/>
    <property type="match status" value="1"/>
</dbReference>
<evidence type="ECO:0000313" key="8">
    <source>
        <dbReference type="EMBL" id="CEO90253.1"/>
    </source>
</evidence>
<dbReference type="InterPro" id="IPR019264">
    <property type="entry name" value="DUF2179"/>
</dbReference>
<dbReference type="Pfam" id="PF10035">
    <property type="entry name" value="DUF2179"/>
    <property type="match status" value="1"/>
</dbReference>
<dbReference type="PANTHER" id="PTHR33545:SF5">
    <property type="entry name" value="UPF0750 MEMBRANE PROTEIN YITT"/>
    <property type="match status" value="1"/>
</dbReference>
<dbReference type="Pfam" id="PF02588">
    <property type="entry name" value="YitT_membrane"/>
    <property type="match status" value="1"/>
</dbReference>
<feature type="transmembrane region" description="Helical" evidence="6">
    <location>
        <begin position="102"/>
        <end position="119"/>
    </location>
</feature>
<dbReference type="EMBL" id="CDRZ01000278">
    <property type="protein sequence ID" value="CEO90253.1"/>
    <property type="molecule type" value="Genomic_DNA"/>
</dbReference>
<dbReference type="AlphaFoldDB" id="A0A0B7MQ30"/>
<evidence type="ECO:0000256" key="3">
    <source>
        <dbReference type="ARBA" id="ARBA00022692"/>
    </source>
</evidence>
<feature type="transmembrane region" description="Helical" evidence="6">
    <location>
        <begin position="32"/>
        <end position="53"/>
    </location>
</feature>
<evidence type="ECO:0000256" key="4">
    <source>
        <dbReference type="ARBA" id="ARBA00022989"/>
    </source>
</evidence>
<keyword evidence="9" id="KW-1185">Reference proteome</keyword>
<keyword evidence="5 6" id="KW-0472">Membrane</keyword>
<dbReference type="PIRSF" id="PIRSF006483">
    <property type="entry name" value="Membrane_protein_YitT"/>
    <property type="match status" value="1"/>
</dbReference>
<evidence type="ECO:0000256" key="6">
    <source>
        <dbReference type="SAM" id="Phobius"/>
    </source>
</evidence>
<gene>
    <name evidence="8" type="ORF">SSCH_780011</name>
</gene>
<evidence type="ECO:0000256" key="2">
    <source>
        <dbReference type="ARBA" id="ARBA00022475"/>
    </source>
</evidence>
<dbReference type="PANTHER" id="PTHR33545">
    <property type="entry name" value="UPF0750 MEMBRANE PROTEIN YITT-RELATED"/>
    <property type="match status" value="1"/>
</dbReference>
<dbReference type="Proteomes" id="UP000046155">
    <property type="component" value="Unassembled WGS sequence"/>
</dbReference>
<protein>
    <recommendedName>
        <fullName evidence="7">DUF2179 domain-containing protein</fullName>
    </recommendedName>
</protein>
<dbReference type="InterPro" id="IPR015867">
    <property type="entry name" value="N-reg_PII/ATP_PRibTrfase_C"/>
</dbReference>
<organism evidence="8 9">
    <name type="scientific">Syntrophaceticus schinkii</name>
    <dbReference type="NCBI Taxonomy" id="499207"/>
    <lineage>
        <taxon>Bacteria</taxon>
        <taxon>Bacillati</taxon>
        <taxon>Bacillota</taxon>
        <taxon>Clostridia</taxon>
        <taxon>Thermoanaerobacterales</taxon>
        <taxon>Thermoanaerobacterales Family III. Incertae Sedis</taxon>
        <taxon>Syntrophaceticus</taxon>
    </lineage>
</organism>
<name>A0A0B7MQ30_9FIRM</name>
<sequence length="306" mass="33247">MLNFRKRSIESMLKNFKLKVDIRKILNSIWQFVKTILPITIGSVIVAVAYNVLVVPYGLLSGGLTGIALIGNYLLNIPLPIGILILNIPVFILGLRELNLKFILYSLIGTLTMAAALPLTEPYIPVPELDLFLAAVFSGVVSGIGGGIILRAGASAGGADIIAMIVKKKWNISIGACFFYFNVVVILMSLVLFELKIALYTIVSMWVLGAVTDKVLQGLSSYKSVTIISDENNKIAEQIMERLGRGITFLEGQGGYTGESKMVISCVVNNFEIPKVKEIVFQLDPSAFMFVSETAEVSGKGFTMPT</sequence>
<dbReference type="GO" id="GO:0005886">
    <property type="term" value="C:plasma membrane"/>
    <property type="evidence" value="ECO:0007669"/>
    <property type="project" value="UniProtKB-SubCell"/>
</dbReference>
<reference evidence="9" key="1">
    <citation type="submission" date="2015-01" db="EMBL/GenBank/DDBJ databases">
        <authorList>
            <person name="Manzoor Shahid"/>
            <person name="Zubair Saima"/>
        </authorList>
    </citation>
    <scope>NUCLEOTIDE SEQUENCE [LARGE SCALE GENOMIC DNA]</scope>
    <source>
        <strain evidence="9">Sp3</strain>
    </source>
</reference>
<accession>A0A0B7MQ30</accession>
<keyword evidence="4 6" id="KW-1133">Transmembrane helix</keyword>
<evidence type="ECO:0000313" key="9">
    <source>
        <dbReference type="Proteomes" id="UP000046155"/>
    </source>
</evidence>
<feature type="transmembrane region" description="Helical" evidence="6">
    <location>
        <begin position="73"/>
        <end position="95"/>
    </location>
</feature>
<feature type="domain" description="DUF2179" evidence="7">
    <location>
        <begin position="245"/>
        <end position="299"/>
    </location>
</feature>
<proteinExistence type="predicted"/>
<evidence type="ECO:0000256" key="1">
    <source>
        <dbReference type="ARBA" id="ARBA00004651"/>
    </source>
</evidence>
<dbReference type="InterPro" id="IPR003740">
    <property type="entry name" value="YitT"/>
</dbReference>
<evidence type="ECO:0000256" key="5">
    <source>
        <dbReference type="ARBA" id="ARBA00023136"/>
    </source>
</evidence>
<keyword evidence="2" id="KW-1003">Cell membrane</keyword>
<feature type="transmembrane region" description="Helical" evidence="6">
    <location>
        <begin position="170"/>
        <end position="191"/>
    </location>
</feature>
<comment type="subcellular location">
    <subcellularLocation>
        <location evidence="1">Cell membrane</location>
        <topology evidence="1">Multi-pass membrane protein</topology>
    </subcellularLocation>
</comment>
<evidence type="ECO:0000259" key="7">
    <source>
        <dbReference type="Pfam" id="PF10035"/>
    </source>
</evidence>
<keyword evidence="3 6" id="KW-0812">Transmembrane</keyword>
<feature type="transmembrane region" description="Helical" evidence="6">
    <location>
        <begin position="131"/>
        <end position="150"/>
    </location>
</feature>